<name>A0A5J4PNB1_9EUKA</name>
<reference evidence="1 2" key="1">
    <citation type="submission" date="2019-03" db="EMBL/GenBank/DDBJ databases">
        <title>Single cell metagenomics reveals metabolic interactions within the superorganism composed of flagellate Streblomastix strix and complex community of Bacteroidetes bacteria on its surface.</title>
        <authorList>
            <person name="Treitli S.C."/>
            <person name="Kolisko M."/>
            <person name="Husnik F."/>
            <person name="Keeling P."/>
            <person name="Hampl V."/>
        </authorList>
    </citation>
    <scope>NUCLEOTIDE SEQUENCE [LARGE SCALE GENOMIC DNA]</scope>
    <source>
        <strain evidence="1">ST1C</strain>
    </source>
</reference>
<organism evidence="1 2">
    <name type="scientific">Streblomastix strix</name>
    <dbReference type="NCBI Taxonomy" id="222440"/>
    <lineage>
        <taxon>Eukaryota</taxon>
        <taxon>Metamonada</taxon>
        <taxon>Preaxostyla</taxon>
        <taxon>Oxymonadida</taxon>
        <taxon>Streblomastigidae</taxon>
        <taxon>Streblomastix</taxon>
    </lineage>
</organism>
<sequence length="122" mass="13025">MRRNILCGSGSYLSVSGDSFYDNSGKQISPSKWVYAGESSGSTTGSCMLTGDSTTFSQAPTFIPTVSNMEGRLNDPRTQLTITVQGSQLIPCVLVEVIGPYFPDPVGFLYDPGLDLDLALSE</sequence>
<gene>
    <name evidence="1" type="ORF">EZS28_056204</name>
</gene>
<evidence type="ECO:0000313" key="1">
    <source>
        <dbReference type="EMBL" id="KAA6311037.1"/>
    </source>
</evidence>
<dbReference type="EMBL" id="SNRW01049441">
    <property type="protein sequence ID" value="KAA6311037.1"/>
    <property type="molecule type" value="Genomic_DNA"/>
</dbReference>
<comment type="caution">
    <text evidence="1">The sequence shown here is derived from an EMBL/GenBank/DDBJ whole genome shotgun (WGS) entry which is preliminary data.</text>
</comment>
<proteinExistence type="predicted"/>
<dbReference type="AlphaFoldDB" id="A0A5J4PNB1"/>
<dbReference type="Proteomes" id="UP000324800">
    <property type="component" value="Unassembled WGS sequence"/>
</dbReference>
<protein>
    <submittedName>
        <fullName evidence="1">Uncharacterized protein</fullName>
    </submittedName>
</protein>
<accession>A0A5J4PNB1</accession>
<evidence type="ECO:0000313" key="2">
    <source>
        <dbReference type="Proteomes" id="UP000324800"/>
    </source>
</evidence>